<proteinExistence type="predicted"/>
<comment type="caution">
    <text evidence="2">The sequence shown here is derived from an EMBL/GenBank/DDBJ whole genome shotgun (WGS) entry which is preliminary data.</text>
</comment>
<dbReference type="InterPro" id="IPR052560">
    <property type="entry name" value="RdDP_mobile_element"/>
</dbReference>
<dbReference type="InterPro" id="IPR000477">
    <property type="entry name" value="RT_dom"/>
</dbReference>
<dbReference type="PANTHER" id="PTHR36688:SF2">
    <property type="entry name" value="ENDONUCLEASE_EXONUCLEASE_PHOSPHATASE DOMAIN-CONTAINING PROTEIN"/>
    <property type="match status" value="1"/>
</dbReference>
<evidence type="ECO:0000313" key="3">
    <source>
        <dbReference type="Proteomes" id="UP001431783"/>
    </source>
</evidence>
<feature type="domain" description="Reverse transcriptase" evidence="1">
    <location>
        <begin position="486"/>
        <end position="763"/>
    </location>
</feature>
<dbReference type="SUPFAM" id="SSF56672">
    <property type="entry name" value="DNA/RNA polymerases"/>
    <property type="match status" value="1"/>
</dbReference>
<dbReference type="GO" id="GO:0071897">
    <property type="term" value="P:DNA biosynthetic process"/>
    <property type="evidence" value="ECO:0007669"/>
    <property type="project" value="UniProtKB-ARBA"/>
</dbReference>
<dbReference type="InterPro" id="IPR043502">
    <property type="entry name" value="DNA/RNA_pol_sf"/>
</dbReference>
<dbReference type="Proteomes" id="UP001431783">
    <property type="component" value="Unassembled WGS sequence"/>
</dbReference>
<dbReference type="InterPro" id="IPR036691">
    <property type="entry name" value="Endo/exonu/phosph_ase_sf"/>
</dbReference>
<keyword evidence="3" id="KW-1185">Reference proteome</keyword>
<evidence type="ECO:0000313" key="2">
    <source>
        <dbReference type="EMBL" id="KAK9878168.1"/>
    </source>
</evidence>
<dbReference type="EMBL" id="JARQZJ010000046">
    <property type="protein sequence ID" value="KAK9878168.1"/>
    <property type="molecule type" value="Genomic_DNA"/>
</dbReference>
<sequence>MNLNFTLGTVNACGLRRKIHLLKALLQSSNISILSITETKLKFDLKISNYKTFQRNSTLGTTRGTALLIHNTHYSTEFKLPIQFSDLECAAAKVKINNLTVAIFSFYNPPGNILPADFLEYIATIPNSILLGDFNARHIQFGDIVTNRNGRILSECLIQHNLWRCFNIDPTFFNHNGMSITDHIITTSDLINYFEEPCFIGQTITSDHLPLLIHSNIAQPPPPAPTIITFKDHKNANWEEFQINVANNLPPLQPLDNQFQIDHSLNDFSTFISEAYSACVPEKTVDINRPPLPPFIVSLIKSKRRLYLTYLRTRNDALKTEYNRLSATIRREINRFKEEKWSDITSTLDFRNGKEYWRKFRMLTCSRSRKITHIMSPDGHITSDPQEKADIFKQHLQNIFQIPQNPRFNVQLFNTLERHLDILKNIAVVTELNGNNIFNTPIDTELVSEVIKRGKNTAPGKDGLSRSVFRHLPPNAIEFIKTIYNRCLELCYFPSLWKEATTIMIPKPNKDSTSPDNYRPISLLNVMGKIFEKILNDRLRDFAESRNIIPTFQHGFRTHHSTYDPLFRLHTNITNSLNSGECVIGVFLDVQRAFDQVWHSGLVQKLLNIGLPIHFVKIIMSYLIDRRIRVKVNNALSEPFIPRAGIPQGSAIAPLLYLIYTYDIPQPDNILSHISLFADDTAIWTTGRTSANCSRNMQRQLDVFSTWASNWRITPNPSKTQSILFSHYNYSRSPKFRSNDVHLTLWGENLRLQDEITYLGVTFSKHNSWKSDLEKTLKKVRNRANLLYALKGRIRGCNPYTLLNTYKTFLRPVISYRCLLYATLQKRFVKQIESCERGSVAAYSVSLSIPFSAHT</sequence>
<protein>
    <recommendedName>
        <fullName evidence="1">Reverse transcriptase domain-containing protein</fullName>
    </recommendedName>
</protein>
<gene>
    <name evidence="2" type="ORF">WA026_021184</name>
</gene>
<dbReference type="InterPro" id="IPR005135">
    <property type="entry name" value="Endo/exonuclease/phosphatase"/>
</dbReference>
<accession>A0AAW1U6I6</accession>
<evidence type="ECO:0000259" key="1">
    <source>
        <dbReference type="PROSITE" id="PS50878"/>
    </source>
</evidence>
<dbReference type="PANTHER" id="PTHR36688">
    <property type="entry name" value="ENDO/EXONUCLEASE/PHOSPHATASE DOMAIN-CONTAINING PROTEIN"/>
    <property type="match status" value="1"/>
</dbReference>
<reference evidence="2 3" key="1">
    <citation type="submission" date="2023-03" db="EMBL/GenBank/DDBJ databases">
        <title>Genome insight into feeding habits of ladybird beetles.</title>
        <authorList>
            <person name="Li H.-S."/>
            <person name="Huang Y.-H."/>
            <person name="Pang H."/>
        </authorList>
    </citation>
    <scope>NUCLEOTIDE SEQUENCE [LARGE SCALE GENOMIC DNA]</scope>
    <source>
        <strain evidence="2">SYSU_2023b</strain>
        <tissue evidence="2">Whole body</tissue>
    </source>
</reference>
<dbReference type="PROSITE" id="PS50878">
    <property type="entry name" value="RT_POL"/>
    <property type="match status" value="1"/>
</dbReference>
<dbReference type="Gene3D" id="3.60.10.10">
    <property type="entry name" value="Endonuclease/exonuclease/phosphatase"/>
    <property type="match status" value="1"/>
</dbReference>
<dbReference type="Pfam" id="PF14529">
    <property type="entry name" value="Exo_endo_phos_2"/>
    <property type="match status" value="1"/>
</dbReference>
<dbReference type="CDD" id="cd01650">
    <property type="entry name" value="RT_nLTR_like"/>
    <property type="match status" value="1"/>
</dbReference>
<dbReference type="GO" id="GO:0003824">
    <property type="term" value="F:catalytic activity"/>
    <property type="evidence" value="ECO:0007669"/>
    <property type="project" value="InterPro"/>
</dbReference>
<name>A0AAW1U6I6_9CUCU</name>
<organism evidence="2 3">
    <name type="scientific">Henosepilachna vigintioctopunctata</name>
    <dbReference type="NCBI Taxonomy" id="420089"/>
    <lineage>
        <taxon>Eukaryota</taxon>
        <taxon>Metazoa</taxon>
        <taxon>Ecdysozoa</taxon>
        <taxon>Arthropoda</taxon>
        <taxon>Hexapoda</taxon>
        <taxon>Insecta</taxon>
        <taxon>Pterygota</taxon>
        <taxon>Neoptera</taxon>
        <taxon>Endopterygota</taxon>
        <taxon>Coleoptera</taxon>
        <taxon>Polyphaga</taxon>
        <taxon>Cucujiformia</taxon>
        <taxon>Coccinelloidea</taxon>
        <taxon>Coccinellidae</taxon>
        <taxon>Epilachninae</taxon>
        <taxon>Epilachnini</taxon>
        <taxon>Henosepilachna</taxon>
    </lineage>
</organism>
<dbReference type="SUPFAM" id="SSF56219">
    <property type="entry name" value="DNase I-like"/>
    <property type="match status" value="1"/>
</dbReference>
<dbReference type="Pfam" id="PF00078">
    <property type="entry name" value="RVT_1"/>
    <property type="match status" value="1"/>
</dbReference>
<dbReference type="AlphaFoldDB" id="A0AAW1U6I6"/>